<keyword evidence="2" id="KW-1185">Reference proteome</keyword>
<organism evidence="1 2">
    <name type="scientific">Symbiodinium microadriaticum</name>
    <name type="common">Dinoflagellate</name>
    <name type="synonym">Zooxanthella microadriatica</name>
    <dbReference type="NCBI Taxonomy" id="2951"/>
    <lineage>
        <taxon>Eukaryota</taxon>
        <taxon>Sar</taxon>
        <taxon>Alveolata</taxon>
        <taxon>Dinophyceae</taxon>
        <taxon>Suessiales</taxon>
        <taxon>Symbiodiniaceae</taxon>
        <taxon>Symbiodinium</taxon>
    </lineage>
</organism>
<accession>A0A1Q9D421</accession>
<name>A0A1Q9D421_SYMMI</name>
<reference evidence="1 2" key="1">
    <citation type="submission" date="2016-02" db="EMBL/GenBank/DDBJ databases">
        <title>Genome analysis of coral dinoflagellate symbionts highlights evolutionary adaptations to a symbiotic lifestyle.</title>
        <authorList>
            <person name="Aranda M."/>
            <person name="Li Y."/>
            <person name="Liew Y.J."/>
            <person name="Baumgarten S."/>
            <person name="Simakov O."/>
            <person name="Wilson M."/>
            <person name="Piel J."/>
            <person name="Ashoor H."/>
            <person name="Bougouffa S."/>
            <person name="Bajic V.B."/>
            <person name="Ryu T."/>
            <person name="Ravasi T."/>
            <person name="Bayer T."/>
            <person name="Micklem G."/>
            <person name="Kim H."/>
            <person name="Bhak J."/>
            <person name="Lajeunesse T.C."/>
            <person name="Voolstra C.R."/>
        </authorList>
    </citation>
    <scope>NUCLEOTIDE SEQUENCE [LARGE SCALE GENOMIC DNA]</scope>
    <source>
        <strain evidence="1 2">CCMP2467</strain>
    </source>
</reference>
<gene>
    <name evidence="1" type="ORF">AK812_SmicGene28539</name>
</gene>
<dbReference type="AlphaFoldDB" id="A0A1Q9D421"/>
<proteinExistence type="predicted"/>
<comment type="caution">
    <text evidence="1">The sequence shown here is derived from an EMBL/GenBank/DDBJ whole genome shotgun (WGS) entry which is preliminary data.</text>
</comment>
<evidence type="ECO:0000313" key="2">
    <source>
        <dbReference type="Proteomes" id="UP000186817"/>
    </source>
</evidence>
<sequence>MFAYLKDRKFEDPEAWASPSAMIGRREANRGYVTNGAHMLRTNPGYQILAQVNSTANLLTLLVEPSSSQRLLKIVLPTPHSKAPLQPQQAPAEFIPRQMPSQVQNFVSHGPNGPEVPS</sequence>
<evidence type="ECO:0000313" key="1">
    <source>
        <dbReference type="EMBL" id="OLP89929.1"/>
    </source>
</evidence>
<dbReference type="EMBL" id="LSRX01000736">
    <property type="protein sequence ID" value="OLP89929.1"/>
    <property type="molecule type" value="Genomic_DNA"/>
</dbReference>
<protein>
    <submittedName>
        <fullName evidence="1">Uncharacterized protein</fullName>
    </submittedName>
</protein>
<dbReference type="Proteomes" id="UP000186817">
    <property type="component" value="Unassembled WGS sequence"/>
</dbReference>